<evidence type="ECO:0000256" key="2">
    <source>
        <dbReference type="SAM" id="Phobius"/>
    </source>
</evidence>
<dbReference type="Pfam" id="PF17678">
    <property type="entry name" value="Glyco_hydro_92N"/>
    <property type="match status" value="1"/>
</dbReference>
<dbReference type="Pfam" id="PF07971">
    <property type="entry name" value="Glyco_hydro_92"/>
    <property type="match status" value="1"/>
</dbReference>
<dbReference type="GO" id="GO:0000224">
    <property type="term" value="F:peptide-N4-(N-acetyl-beta-glucosaminyl)asparagine amidase activity"/>
    <property type="evidence" value="ECO:0007669"/>
    <property type="project" value="TreeGrafter"/>
</dbReference>
<reference evidence="5" key="1">
    <citation type="submission" date="2015-01" db="EMBL/GenBank/DDBJ databases">
        <title>The Genome Sequence of Cryptococcus gattii CA1280.</title>
        <authorList>
            <consortium name="The Broad Institute Genomics Platform"/>
            <person name="Cuomo C."/>
            <person name="Litvintseva A."/>
            <person name="Chen Y."/>
            <person name="Heitman J."/>
            <person name="Sun S."/>
            <person name="Springer D."/>
            <person name="Dromer F."/>
            <person name="Young S."/>
            <person name="Zeng Q."/>
            <person name="Gargeya S."/>
            <person name="Abouelleil A."/>
            <person name="Alvarado L."/>
            <person name="Chapman S.B."/>
            <person name="Gainer-Dewar J."/>
            <person name="Goldberg J."/>
            <person name="Griggs A."/>
            <person name="Gujja S."/>
            <person name="Hansen M."/>
            <person name="Howarth C."/>
            <person name="Imamovic A."/>
            <person name="Larimer J."/>
            <person name="Murphy C."/>
            <person name="Naylor J."/>
            <person name="Pearson M."/>
            <person name="Priest M."/>
            <person name="Roberts A."/>
            <person name="Saif S."/>
            <person name="Shea T."/>
            <person name="Sykes S."/>
            <person name="Wortman J."/>
            <person name="Nusbaum C."/>
            <person name="Birren B."/>
        </authorList>
    </citation>
    <scope>NUCLEOTIDE SEQUENCE [LARGE SCALE GENOMIC DNA]</scope>
    <source>
        <strain evidence="5">CA1280</strain>
    </source>
</reference>
<dbReference type="FunFam" id="1.20.1050.60:FF:000001">
    <property type="entry name" value="Putative alpha-1,2-mannosidase"/>
    <property type="match status" value="1"/>
</dbReference>
<dbReference type="FunFam" id="1.20.1610.10:FF:000004">
    <property type="entry name" value="Alpha-1,2-mannosidase, putative"/>
    <property type="match status" value="1"/>
</dbReference>
<dbReference type="NCBIfam" id="TIGR01180">
    <property type="entry name" value="aman2_put"/>
    <property type="match status" value="1"/>
</dbReference>
<protein>
    <submittedName>
        <fullName evidence="5">Unplaced genomic scaffold supercont1.17, whole genome shotgun sequence</fullName>
    </submittedName>
</protein>
<dbReference type="PANTHER" id="PTHR12143:SF43">
    <property type="entry name" value="PUTATIVE-RELATED"/>
    <property type="match status" value="1"/>
</dbReference>
<dbReference type="InterPro" id="IPR041371">
    <property type="entry name" value="GH92_N"/>
</dbReference>
<dbReference type="Gene3D" id="1.20.1050.60">
    <property type="entry name" value="alpha-1,2-mannosidase"/>
    <property type="match status" value="1"/>
</dbReference>
<dbReference type="OrthoDB" id="449263at2759"/>
<evidence type="ECO:0000256" key="1">
    <source>
        <dbReference type="SAM" id="MobiDB-lite"/>
    </source>
</evidence>
<feature type="domain" description="Glycosyl hydrolase family 92 N-terminal" evidence="4">
    <location>
        <begin position="136"/>
        <end position="407"/>
    </location>
</feature>
<name>A0A0D0TFY0_CRYGA</name>
<feature type="region of interest" description="Disordered" evidence="1">
    <location>
        <begin position="1"/>
        <end position="24"/>
    </location>
</feature>
<dbReference type="EMBL" id="KN847989">
    <property type="protein sequence ID" value="KIR45342.1"/>
    <property type="molecule type" value="Genomic_DNA"/>
</dbReference>
<feature type="transmembrane region" description="Helical" evidence="2">
    <location>
        <begin position="45"/>
        <end position="68"/>
    </location>
</feature>
<proteinExistence type="predicted"/>
<dbReference type="GO" id="GO:0006516">
    <property type="term" value="P:glycoprotein catabolic process"/>
    <property type="evidence" value="ECO:0007669"/>
    <property type="project" value="TreeGrafter"/>
</dbReference>
<dbReference type="InterPro" id="IPR005887">
    <property type="entry name" value="GH92_a_mannosidase_put"/>
</dbReference>
<dbReference type="GO" id="GO:0005975">
    <property type="term" value="P:carbohydrate metabolic process"/>
    <property type="evidence" value="ECO:0007669"/>
    <property type="project" value="InterPro"/>
</dbReference>
<dbReference type="AlphaFoldDB" id="A0A0D0TFY0"/>
<dbReference type="Gene3D" id="2.70.98.10">
    <property type="match status" value="1"/>
</dbReference>
<dbReference type="Gene3D" id="1.20.1610.10">
    <property type="entry name" value="alpha-1,2-mannosidases domains"/>
    <property type="match status" value="1"/>
</dbReference>
<dbReference type="PANTHER" id="PTHR12143">
    <property type="entry name" value="PEPTIDE N-GLYCANASE PNGASE -RELATED"/>
    <property type="match status" value="1"/>
</dbReference>
<dbReference type="HOGENOM" id="CLU_003690_2_1_1"/>
<evidence type="ECO:0000313" key="5">
    <source>
        <dbReference type="EMBL" id="KIR45342.1"/>
    </source>
</evidence>
<keyword evidence="2" id="KW-0812">Transmembrane</keyword>
<feature type="compositionally biased region" description="Basic and acidic residues" evidence="1">
    <location>
        <begin position="1"/>
        <end position="10"/>
    </location>
</feature>
<dbReference type="GO" id="GO:0005829">
    <property type="term" value="C:cytosol"/>
    <property type="evidence" value="ECO:0007669"/>
    <property type="project" value="TreeGrafter"/>
</dbReference>
<dbReference type="GO" id="GO:0005634">
    <property type="term" value="C:nucleus"/>
    <property type="evidence" value="ECO:0007669"/>
    <property type="project" value="TreeGrafter"/>
</dbReference>
<keyword evidence="2" id="KW-1133">Transmembrane helix</keyword>
<accession>A0A0D0TFY0</accession>
<evidence type="ECO:0000259" key="3">
    <source>
        <dbReference type="Pfam" id="PF07971"/>
    </source>
</evidence>
<sequence length="901" mass="101050">MDGLRQRDRPQPMPRPPRNPPALQPTIRTIRRFVQRYINPFRPPIFALVLALVSFILAVSTFFSPLAFIHRHLSLQNPTDIRDVQNGWVVKYRLGEEENGQHLRDGQVIGHADFGDGRSRVCNEGFVQPESQALGWVNVMLGNGGPEPNLSGGMIPAVSPPFGMTRWSPQTRKNYVSMCPYNQTDTKLHGFIATHQPAIWMGESGPVEISPGLGTSIVTDFDKRGLPFKREDEYASANYYRNLLDAGDNGEIQVEMSATSRVGHLRFTFNPSPASPSYANSSGPRAEPYITLQSSRATYLVHGDKPEDRVPYFPKGFVEIDVEKQEVRGWNDERQDHILVGTALPASNFKTYYVARFSTPFKTFGISHHGQIERGLGETRGEGEVLAGWVGFEEEEEVMVDVKVGVSFISVEQAGRNIDFEIPRTQSFSTTSYQTRSLWAEKLDRLSVSGATPHNLTVLYTSVAHTLVYPYEIHECVPVDQDAEGKGKGKDEWQYFSGYLNHPTPGLSYSGYSLWDTFRAQTAWLLLLAPSVVPSMLASMLQDYREGGRLPMWKNLVETNIMVGTHADAVLAQAMEAGVEDFGGFGKEKVWEAVREDAFTPPERDTELREEGTPQEARAGLTEYMALGYVAADLHSEAGSRTLDYAYDDHAAAIIATHLSHPASTIDLLRNRSLSYKNMWNAEIGFMESRNSDGSWAGEDEGWTEGDHWVYSLDVMHDVPGLIELMGGNQTFIDFMNRHFDEGHNLHTNEPSHHIPYLYMFAGAPYKTQEWVRSLGRSEYNHTAAGLSGNEDCGQMSAWYIFSALGVYPVDPASAKYVLGAPFFDKITLRLPRAPWYDGDDTREEKVWEVMAKGASEGKVYVKSLKIEEHEMEGVEVGHDVLVKGGKWIWEMEETPQVWGM</sequence>
<dbReference type="Gene3D" id="3.30.2080.10">
    <property type="entry name" value="GH92 mannosidase domain"/>
    <property type="match status" value="1"/>
</dbReference>
<dbReference type="InterPro" id="IPR008928">
    <property type="entry name" value="6-hairpin_glycosidase_sf"/>
</dbReference>
<gene>
    <name evidence="5" type="ORF">I312_05384</name>
</gene>
<feature type="domain" description="Glycosyl hydrolase family 92" evidence="3">
    <location>
        <begin position="413"/>
        <end position="893"/>
    </location>
</feature>
<organism evidence="5">
    <name type="scientific">Cryptococcus bacillisporus CA1280</name>
    <dbReference type="NCBI Taxonomy" id="1296109"/>
    <lineage>
        <taxon>Eukaryota</taxon>
        <taxon>Fungi</taxon>
        <taxon>Dikarya</taxon>
        <taxon>Basidiomycota</taxon>
        <taxon>Agaricomycotina</taxon>
        <taxon>Tremellomycetes</taxon>
        <taxon>Tremellales</taxon>
        <taxon>Cryptococcaceae</taxon>
        <taxon>Cryptococcus</taxon>
        <taxon>Cryptococcus gattii species complex</taxon>
    </lineage>
</organism>
<evidence type="ECO:0000259" key="4">
    <source>
        <dbReference type="Pfam" id="PF17678"/>
    </source>
</evidence>
<dbReference type="SUPFAM" id="SSF48208">
    <property type="entry name" value="Six-hairpin glycosidases"/>
    <property type="match status" value="1"/>
</dbReference>
<dbReference type="InterPro" id="IPR050883">
    <property type="entry name" value="PNGase"/>
</dbReference>
<dbReference type="InterPro" id="IPR014718">
    <property type="entry name" value="GH-type_carb-bd"/>
</dbReference>
<keyword evidence="2" id="KW-0472">Membrane</keyword>
<dbReference type="InterPro" id="IPR012939">
    <property type="entry name" value="Glyco_hydro_92"/>
</dbReference>
<feature type="compositionally biased region" description="Pro residues" evidence="1">
    <location>
        <begin position="11"/>
        <end position="23"/>
    </location>
</feature>
<dbReference type="GO" id="GO:0030246">
    <property type="term" value="F:carbohydrate binding"/>
    <property type="evidence" value="ECO:0007669"/>
    <property type="project" value="InterPro"/>
</dbReference>